<name>A0A8C5JJF0_JUNHY</name>
<reference evidence="3" key="2">
    <citation type="submission" date="2025-09" db="UniProtKB">
        <authorList>
            <consortium name="Ensembl"/>
        </authorList>
    </citation>
    <scope>IDENTIFICATION</scope>
</reference>
<keyword evidence="2" id="KW-0812">Transmembrane</keyword>
<dbReference type="OMA" id="FWLSDLA"/>
<evidence type="ECO:0000313" key="3">
    <source>
        <dbReference type="Ensembl" id="ENSJHYP00000019401.1"/>
    </source>
</evidence>
<feature type="compositionally biased region" description="Acidic residues" evidence="1">
    <location>
        <begin position="140"/>
        <end position="149"/>
    </location>
</feature>
<keyword evidence="2" id="KW-1133">Transmembrane helix</keyword>
<keyword evidence="4" id="KW-1185">Reference proteome</keyword>
<evidence type="ECO:0000313" key="4">
    <source>
        <dbReference type="Proteomes" id="UP000694408"/>
    </source>
</evidence>
<protein>
    <submittedName>
        <fullName evidence="3">Uncharacterized protein</fullName>
    </submittedName>
</protein>
<proteinExistence type="predicted"/>
<feature type="region of interest" description="Disordered" evidence="1">
    <location>
        <begin position="110"/>
        <end position="149"/>
    </location>
</feature>
<dbReference type="Proteomes" id="UP000694408">
    <property type="component" value="Unplaced"/>
</dbReference>
<dbReference type="AlphaFoldDB" id="A0A8C5JJF0"/>
<feature type="transmembrane region" description="Helical" evidence="2">
    <location>
        <begin position="62"/>
        <end position="88"/>
    </location>
</feature>
<organism evidence="3 4">
    <name type="scientific">Junco hyemalis</name>
    <name type="common">Dark-eyed junco</name>
    <dbReference type="NCBI Taxonomy" id="40217"/>
    <lineage>
        <taxon>Eukaryota</taxon>
        <taxon>Metazoa</taxon>
        <taxon>Chordata</taxon>
        <taxon>Craniata</taxon>
        <taxon>Vertebrata</taxon>
        <taxon>Euteleostomi</taxon>
        <taxon>Archelosauria</taxon>
        <taxon>Archosauria</taxon>
        <taxon>Dinosauria</taxon>
        <taxon>Saurischia</taxon>
        <taxon>Theropoda</taxon>
        <taxon>Coelurosauria</taxon>
        <taxon>Aves</taxon>
        <taxon>Neognathae</taxon>
        <taxon>Neoaves</taxon>
        <taxon>Telluraves</taxon>
        <taxon>Australaves</taxon>
        <taxon>Passeriformes</taxon>
        <taxon>Passerellidae</taxon>
        <taxon>Junco</taxon>
    </lineage>
</organism>
<accession>A0A8C5JJF0</accession>
<sequence>MIPAPSSSFWLSDLAPGRHYELCVLAVFSEARSSLPATRALGCSRFSTRAAPRPCRSPQPHFLGGTMIIVIGGIIVASVLVFIFLLLMKYKLHGAQPKARGKAHVCSQTNGASSVGRSGSCKLEQPECSGTAAKGRAGDCEGDGGEGGS</sequence>
<dbReference type="Ensembl" id="ENSJHYT00000023376.1">
    <property type="protein sequence ID" value="ENSJHYP00000019401.1"/>
    <property type="gene ID" value="ENSJHYG00000014744.1"/>
</dbReference>
<evidence type="ECO:0000256" key="2">
    <source>
        <dbReference type="SAM" id="Phobius"/>
    </source>
</evidence>
<evidence type="ECO:0000256" key="1">
    <source>
        <dbReference type="SAM" id="MobiDB-lite"/>
    </source>
</evidence>
<keyword evidence="2" id="KW-0472">Membrane</keyword>
<reference evidence="3" key="1">
    <citation type="submission" date="2025-08" db="UniProtKB">
        <authorList>
            <consortium name="Ensembl"/>
        </authorList>
    </citation>
    <scope>IDENTIFICATION</scope>
</reference>